<evidence type="ECO:0000256" key="3">
    <source>
        <dbReference type="ARBA" id="ARBA00022905"/>
    </source>
</evidence>
<evidence type="ECO:0000256" key="1">
    <source>
        <dbReference type="ARBA" id="ARBA00004886"/>
    </source>
</evidence>
<comment type="pathway">
    <text evidence="1">Cofactor biosynthesis; pyrroloquinoline quinone biosynthesis.</text>
</comment>
<dbReference type="GO" id="GO:0018189">
    <property type="term" value="P:pyrroloquinoline quinone biosynthetic process"/>
    <property type="evidence" value="ECO:0007669"/>
    <property type="project" value="UniProtKB-UniPathway"/>
</dbReference>
<comment type="caution">
    <text evidence="4">The sequence shown here is derived from an EMBL/GenBank/DDBJ whole genome shotgun (WGS) entry which is preliminary data.</text>
</comment>
<dbReference type="Gene3D" id="1.10.10.1150">
    <property type="entry name" value="Coenzyme PQQ synthesis protein D (PqqD)"/>
    <property type="match status" value="1"/>
</dbReference>
<gene>
    <name evidence="4" type="primary">pqqD</name>
    <name evidence="4" type="ORF">E6Q80_13210</name>
</gene>
<organism evidence="4 5">
    <name type="scientific">Thauera aminoaromatica</name>
    <dbReference type="NCBI Taxonomy" id="164330"/>
    <lineage>
        <taxon>Bacteria</taxon>
        <taxon>Pseudomonadati</taxon>
        <taxon>Pseudomonadota</taxon>
        <taxon>Betaproteobacteria</taxon>
        <taxon>Rhodocyclales</taxon>
        <taxon>Zoogloeaceae</taxon>
        <taxon>Thauera</taxon>
    </lineage>
</organism>
<dbReference type="InterPro" id="IPR008792">
    <property type="entry name" value="PQQD"/>
</dbReference>
<name>A0A5C7SIU4_THASP</name>
<dbReference type="UniPathway" id="UPA00539"/>
<dbReference type="Proteomes" id="UP000321192">
    <property type="component" value="Unassembled WGS sequence"/>
</dbReference>
<dbReference type="EMBL" id="SSFD01000202">
    <property type="protein sequence ID" value="TXH83668.1"/>
    <property type="molecule type" value="Genomic_DNA"/>
</dbReference>
<keyword evidence="3" id="KW-0884">PQQ biosynthesis</keyword>
<dbReference type="NCBIfam" id="TIGR03859">
    <property type="entry name" value="PQQ_PqqD"/>
    <property type="match status" value="1"/>
</dbReference>
<evidence type="ECO:0000256" key="2">
    <source>
        <dbReference type="ARBA" id="ARBA00011741"/>
    </source>
</evidence>
<dbReference type="RefSeq" id="WP_276659265.1">
    <property type="nucleotide sequence ID" value="NZ_SSFD01000202.1"/>
</dbReference>
<dbReference type="InterPro" id="IPR041881">
    <property type="entry name" value="PqqD_sf"/>
</dbReference>
<accession>A0A5C7SIU4</accession>
<proteinExistence type="predicted"/>
<dbReference type="Pfam" id="PF05402">
    <property type="entry name" value="PqqD"/>
    <property type="match status" value="1"/>
</dbReference>
<reference evidence="4 5" key="1">
    <citation type="submission" date="2018-09" db="EMBL/GenBank/DDBJ databases">
        <title>Metagenome Assembled Genomes from an Advanced Water Purification Facility.</title>
        <authorList>
            <person name="Stamps B.W."/>
            <person name="Spear J.R."/>
        </authorList>
    </citation>
    <scope>NUCLEOTIDE SEQUENCE [LARGE SCALE GENOMIC DNA]</scope>
    <source>
        <strain evidence="4">Bin_27_1</strain>
    </source>
</reference>
<protein>
    <submittedName>
        <fullName evidence="4">Pyrroloquinoline quinone biosynthesis peptide chaperone PqqD</fullName>
    </submittedName>
</protein>
<evidence type="ECO:0000313" key="4">
    <source>
        <dbReference type="EMBL" id="TXH83668.1"/>
    </source>
</evidence>
<dbReference type="GO" id="GO:0048038">
    <property type="term" value="F:quinone binding"/>
    <property type="evidence" value="ECO:0007669"/>
    <property type="project" value="InterPro"/>
</dbReference>
<dbReference type="AlphaFoldDB" id="A0A5C7SIU4"/>
<dbReference type="InterPro" id="IPR022479">
    <property type="entry name" value="PqqD_bac"/>
</dbReference>
<sequence length="95" mass="10184">MDALPLPADARPRLSPHYVFRWEESQSAFILLYPEGLIKLNASAGAVLARCDGARTVATIIAELQASFPAQGAEIADGVRAFVDLACDKGWLRAA</sequence>
<evidence type="ECO:0000313" key="5">
    <source>
        <dbReference type="Proteomes" id="UP000321192"/>
    </source>
</evidence>
<comment type="subunit">
    <text evidence="2">Monomer. Interacts with PqqE.</text>
</comment>